<dbReference type="AlphaFoldDB" id="A0A645FY82"/>
<comment type="caution">
    <text evidence="1">The sequence shown here is derived from an EMBL/GenBank/DDBJ whole genome shotgun (WGS) entry which is preliminary data.</text>
</comment>
<accession>A0A645FY82</accession>
<gene>
    <name evidence="1" type="ORF">SDC9_166025</name>
</gene>
<protein>
    <submittedName>
        <fullName evidence="1">Uncharacterized protein</fullName>
    </submittedName>
</protein>
<proteinExistence type="predicted"/>
<organism evidence="1">
    <name type="scientific">bioreactor metagenome</name>
    <dbReference type="NCBI Taxonomy" id="1076179"/>
    <lineage>
        <taxon>unclassified sequences</taxon>
        <taxon>metagenomes</taxon>
        <taxon>ecological metagenomes</taxon>
    </lineage>
</organism>
<reference evidence="1" key="1">
    <citation type="submission" date="2019-08" db="EMBL/GenBank/DDBJ databases">
        <authorList>
            <person name="Kucharzyk K."/>
            <person name="Murdoch R.W."/>
            <person name="Higgins S."/>
            <person name="Loffler F."/>
        </authorList>
    </citation>
    <scope>NUCLEOTIDE SEQUENCE</scope>
</reference>
<sequence length="216" mass="23724">MTIPTLMINVSESEYISGAKKAYSTLFNAYNLAVLDNGTPDKWSLISYASGGGASNIINTMAPYLKIAKKCDNNPGCSPDDWYKQLDGADWNDDRSFYSTAIMNDGSTIQAFVYDENCALDWGGPGLNAMWSTICGEVAYDVNGIKRPNRYGKDVFTFLITKTGILAVDSFTSYCYKSGGTLFPNGWGCTAWVIQNGNVDYLHCSDLSWTGKRTCK</sequence>
<name>A0A645FY82_9ZZZZ</name>
<evidence type="ECO:0000313" key="1">
    <source>
        <dbReference type="EMBL" id="MPN18662.1"/>
    </source>
</evidence>
<dbReference type="EMBL" id="VSSQ01066045">
    <property type="protein sequence ID" value="MPN18662.1"/>
    <property type="molecule type" value="Genomic_DNA"/>
</dbReference>